<proteinExistence type="predicted"/>
<evidence type="ECO:0000313" key="3">
    <source>
        <dbReference type="EMBL" id="OTG08021.1"/>
    </source>
</evidence>
<dbReference type="PANTHER" id="PTHR30272">
    <property type="entry name" value="3-HYDROXYACYL-[ACYL-CARRIER-PROTEIN] DEHYDRATASE"/>
    <property type="match status" value="1"/>
</dbReference>
<reference evidence="3" key="2">
    <citation type="submission" date="2017-02" db="EMBL/GenBank/DDBJ databases">
        <title>Sunflower complete genome.</title>
        <authorList>
            <person name="Langlade N."/>
            <person name="Munos S."/>
        </authorList>
    </citation>
    <scope>NUCLEOTIDE SEQUENCE [LARGE SCALE GENOMIC DNA]</scope>
    <source>
        <tissue evidence="3">Leaves</tissue>
    </source>
</reference>
<keyword evidence="4" id="KW-1185">Reference proteome</keyword>
<dbReference type="STRING" id="4232.A0A251TDJ5"/>
<sequence>MSSNTFSHSLFSQITSPISNHCPKPTSLCSFNPYPLGPISRSPVLSSQSKTSFITNCSSPASDNNSKDETPIELRFSAFSTVIDINQLREILPHRFPFLLVDRVIEYNLGVSAGVITPHEGSGQVTVVEWWLYRTERNG</sequence>
<dbReference type="InterPro" id="IPR029069">
    <property type="entry name" value="HotDog_dom_sf"/>
</dbReference>
<evidence type="ECO:0000313" key="4">
    <source>
        <dbReference type="Proteomes" id="UP000215914"/>
    </source>
</evidence>
<dbReference type="GO" id="GO:0016829">
    <property type="term" value="F:lyase activity"/>
    <property type="evidence" value="ECO:0007669"/>
    <property type="project" value="UniProtKB-KW"/>
</dbReference>
<dbReference type="Proteomes" id="UP000215914">
    <property type="component" value="Chromosome 11"/>
</dbReference>
<dbReference type="AlphaFoldDB" id="A0A251TDJ5"/>
<evidence type="ECO:0000256" key="1">
    <source>
        <dbReference type="ARBA" id="ARBA00023239"/>
    </source>
</evidence>
<protein>
    <submittedName>
        <fullName evidence="2">HotDog domain superfamily protein</fullName>
    </submittedName>
    <submittedName>
        <fullName evidence="3">Putative hotDog domain-containing protein</fullName>
    </submittedName>
</protein>
<dbReference type="EMBL" id="CM007900">
    <property type="protein sequence ID" value="OTG08021.1"/>
    <property type="molecule type" value="Genomic_DNA"/>
</dbReference>
<reference evidence="2 4" key="1">
    <citation type="journal article" date="2017" name="Nature">
        <title>The sunflower genome provides insights into oil metabolism, flowering and Asterid evolution.</title>
        <authorList>
            <person name="Badouin H."/>
            <person name="Gouzy J."/>
            <person name="Grassa C.J."/>
            <person name="Murat F."/>
            <person name="Staton S.E."/>
            <person name="Cottret L."/>
            <person name="Lelandais-Briere C."/>
            <person name="Owens G.L."/>
            <person name="Carrere S."/>
            <person name="Mayjonade B."/>
            <person name="Legrand L."/>
            <person name="Gill N."/>
            <person name="Kane N.C."/>
            <person name="Bowers J.E."/>
            <person name="Hubner S."/>
            <person name="Bellec A."/>
            <person name="Berard A."/>
            <person name="Berges H."/>
            <person name="Blanchet N."/>
            <person name="Boniface M.C."/>
            <person name="Brunel D."/>
            <person name="Catrice O."/>
            <person name="Chaidir N."/>
            <person name="Claudel C."/>
            <person name="Donnadieu C."/>
            <person name="Faraut T."/>
            <person name="Fievet G."/>
            <person name="Helmstetter N."/>
            <person name="King M."/>
            <person name="Knapp S.J."/>
            <person name="Lai Z."/>
            <person name="Le Paslier M.C."/>
            <person name="Lippi Y."/>
            <person name="Lorenzon L."/>
            <person name="Mandel J.R."/>
            <person name="Marage G."/>
            <person name="Marchand G."/>
            <person name="Marquand E."/>
            <person name="Bret-Mestries E."/>
            <person name="Morien E."/>
            <person name="Nambeesan S."/>
            <person name="Nguyen T."/>
            <person name="Pegot-Espagnet P."/>
            <person name="Pouilly N."/>
            <person name="Raftis F."/>
            <person name="Sallet E."/>
            <person name="Schiex T."/>
            <person name="Thomas J."/>
            <person name="Vandecasteele C."/>
            <person name="Vares D."/>
            <person name="Vear F."/>
            <person name="Vautrin S."/>
            <person name="Crespi M."/>
            <person name="Mangin B."/>
            <person name="Burke J.M."/>
            <person name="Salse J."/>
            <person name="Munos S."/>
            <person name="Vincourt P."/>
            <person name="Rieseberg L.H."/>
            <person name="Langlade N.B."/>
        </authorList>
    </citation>
    <scope>NUCLEOTIDE SEQUENCE [LARGE SCALE GENOMIC DNA]</scope>
    <source>
        <strain evidence="4">cv. SF193</strain>
        <tissue evidence="2">Leaves</tissue>
    </source>
</reference>
<dbReference type="InterPro" id="IPR013114">
    <property type="entry name" value="FabA_FabZ"/>
</dbReference>
<dbReference type="Gene3D" id="3.10.129.10">
    <property type="entry name" value="Hotdog Thioesterase"/>
    <property type="match status" value="1"/>
</dbReference>
<dbReference type="InParanoid" id="A0A251TDJ5"/>
<dbReference type="EMBL" id="MNCJ02000326">
    <property type="protein sequence ID" value="KAF5782798.1"/>
    <property type="molecule type" value="Genomic_DNA"/>
</dbReference>
<gene>
    <name evidence="3" type="ORF">HannXRQ_Chr11g0337011</name>
    <name evidence="2" type="ORF">HanXRQr2_Chr11g0500341</name>
</gene>
<dbReference type="PANTHER" id="PTHR30272:SF1">
    <property type="entry name" value="3-HYDROXYACYL-[ACYL-CARRIER-PROTEIN] DEHYDRATASE"/>
    <property type="match status" value="1"/>
</dbReference>
<accession>A0A251TDJ5</accession>
<dbReference type="Gramene" id="mRNA:HanXRQr2_Chr11g0500341">
    <property type="protein sequence ID" value="mRNA:HanXRQr2_Chr11g0500341"/>
    <property type="gene ID" value="HanXRQr2_Chr11g0500341"/>
</dbReference>
<keyword evidence="1" id="KW-0456">Lyase</keyword>
<evidence type="ECO:0000313" key="2">
    <source>
        <dbReference type="EMBL" id="KAF5782798.1"/>
    </source>
</evidence>
<dbReference type="SUPFAM" id="SSF54637">
    <property type="entry name" value="Thioesterase/thiol ester dehydrase-isomerase"/>
    <property type="match status" value="1"/>
</dbReference>
<name>A0A251TDJ5_HELAN</name>
<organism evidence="3 4">
    <name type="scientific">Helianthus annuus</name>
    <name type="common">Common sunflower</name>
    <dbReference type="NCBI Taxonomy" id="4232"/>
    <lineage>
        <taxon>Eukaryota</taxon>
        <taxon>Viridiplantae</taxon>
        <taxon>Streptophyta</taxon>
        <taxon>Embryophyta</taxon>
        <taxon>Tracheophyta</taxon>
        <taxon>Spermatophyta</taxon>
        <taxon>Magnoliopsida</taxon>
        <taxon>eudicotyledons</taxon>
        <taxon>Gunneridae</taxon>
        <taxon>Pentapetalae</taxon>
        <taxon>asterids</taxon>
        <taxon>campanulids</taxon>
        <taxon>Asterales</taxon>
        <taxon>Asteraceae</taxon>
        <taxon>Asteroideae</taxon>
        <taxon>Heliantheae alliance</taxon>
        <taxon>Heliantheae</taxon>
        <taxon>Helianthus</taxon>
    </lineage>
</organism>
<reference evidence="2" key="3">
    <citation type="submission" date="2020-06" db="EMBL/GenBank/DDBJ databases">
        <title>Helianthus annuus Genome sequencing and assembly Release 2.</title>
        <authorList>
            <person name="Gouzy J."/>
            <person name="Langlade N."/>
            <person name="Munos S."/>
        </authorList>
    </citation>
    <scope>NUCLEOTIDE SEQUENCE</scope>
    <source>
        <tissue evidence="2">Leaves</tissue>
    </source>
</reference>